<accession>A0A6A4RVZ3</accession>
<proteinExistence type="predicted"/>
<organism evidence="1 2">
    <name type="scientific">Scophthalmus maximus</name>
    <name type="common">Turbot</name>
    <name type="synonym">Psetta maxima</name>
    <dbReference type="NCBI Taxonomy" id="52904"/>
    <lineage>
        <taxon>Eukaryota</taxon>
        <taxon>Metazoa</taxon>
        <taxon>Chordata</taxon>
        <taxon>Craniata</taxon>
        <taxon>Vertebrata</taxon>
        <taxon>Euteleostomi</taxon>
        <taxon>Actinopterygii</taxon>
        <taxon>Neopterygii</taxon>
        <taxon>Teleostei</taxon>
        <taxon>Neoteleostei</taxon>
        <taxon>Acanthomorphata</taxon>
        <taxon>Carangaria</taxon>
        <taxon>Pleuronectiformes</taxon>
        <taxon>Pleuronectoidei</taxon>
        <taxon>Scophthalmidae</taxon>
        <taxon>Scophthalmus</taxon>
    </lineage>
</organism>
<dbReference type="EMBL" id="VEVO01000022">
    <property type="protein sequence ID" value="KAF0023262.1"/>
    <property type="molecule type" value="Genomic_DNA"/>
</dbReference>
<dbReference type="AlphaFoldDB" id="A0A6A4RVZ3"/>
<protein>
    <submittedName>
        <fullName evidence="1">Uncharacterized protein</fullName>
    </submittedName>
</protein>
<evidence type="ECO:0000313" key="1">
    <source>
        <dbReference type="EMBL" id="KAF0023262.1"/>
    </source>
</evidence>
<reference evidence="1 2" key="1">
    <citation type="submission" date="2019-06" db="EMBL/GenBank/DDBJ databases">
        <title>Draft genomes of female and male turbot (Scophthalmus maximus).</title>
        <authorList>
            <person name="Xu H."/>
            <person name="Xu X.-W."/>
            <person name="Shao C."/>
            <person name="Chen S."/>
        </authorList>
    </citation>
    <scope>NUCLEOTIDE SEQUENCE [LARGE SCALE GENOMIC DNA]</scope>
    <source>
        <strain evidence="1">Ysfricsl-2016a</strain>
        <tissue evidence="1">Blood</tissue>
    </source>
</reference>
<comment type="caution">
    <text evidence="1">The sequence shown here is derived from an EMBL/GenBank/DDBJ whole genome shotgun (WGS) entry which is preliminary data.</text>
</comment>
<dbReference type="Proteomes" id="UP000438429">
    <property type="component" value="Unassembled WGS sequence"/>
</dbReference>
<evidence type="ECO:0000313" key="2">
    <source>
        <dbReference type="Proteomes" id="UP000438429"/>
    </source>
</evidence>
<sequence length="110" mass="12086">MNRADIPSSPEVGVAYFSLLKARVTAFAALQIEEILSPFRQTLVCSQFLDNISDFNCVSIVHSLSINRVSPAAIHLGIKSPVNTLCFLSQLPKMKRPDVPVLHIEILLGL</sequence>
<gene>
    <name evidence="1" type="ORF">F2P81_023892</name>
</gene>
<name>A0A6A4RVZ3_SCOMX</name>